<feature type="region of interest" description="Disordered" evidence="1">
    <location>
        <begin position="1"/>
        <end position="36"/>
    </location>
</feature>
<evidence type="ECO:0000256" key="1">
    <source>
        <dbReference type="SAM" id="MobiDB-lite"/>
    </source>
</evidence>
<dbReference type="SMART" id="SM00248">
    <property type="entry name" value="ANK"/>
    <property type="match status" value="5"/>
</dbReference>
<feature type="compositionally biased region" description="Polar residues" evidence="1">
    <location>
        <begin position="153"/>
        <end position="179"/>
    </location>
</feature>
<dbReference type="SUPFAM" id="SSF48403">
    <property type="entry name" value="Ankyrin repeat"/>
    <property type="match status" value="1"/>
</dbReference>
<organism evidence="5 6">
    <name type="scientific">Citrus x changshan-huyou</name>
    <dbReference type="NCBI Taxonomy" id="2935761"/>
    <lineage>
        <taxon>Eukaryota</taxon>
        <taxon>Viridiplantae</taxon>
        <taxon>Streptophyta</taxon>
        <taxon>Embryophyta</taxon>
        <taxon>Tracheophyta</taxon>
        <taxon>Spermatophyta</taxon>
        <taxon>Magnoliopsida</taxon>
        <taxon>eudicotyledons</taxon>
        <taxon>Gunneridae</taxon>
        <taxon>Pentapetalae</taxon>
        <taxon>rosids</taxon>
        <taxon>malvids</taxon>
        <taxon>Sapindales</taxon>
        <taxon>Rutaceae</taxon>
        <taxon>Aurantioideae</taxon>
        <taxon>Citrus</taxon>
    </lineage>
</organism>
<feature type="transmembrane region" description="Helical" evidence="2">
    <location>
        <begin position="649"/>
        <end position="668"/>
    </location>
</feature>
<evidence type="ECO:0000259" key="4">
    <source>
        <dbReference type="Pfam" id="PF13962"/>
    </source>
</evidence>
<dbReference type="InterPro" id="IPR023210">
    <property type="entry name" value="NADP_OxRdtase_dom"/>
</dbReference>
<keyword evidence="2" id="KW-0472">Membrane</keyword>
<dbReference type="GO" id="GO:0016020">
    <property type="term" value="C:membrane"/>
    <property type="evidence" value="ECO:0007669"/>
    <property type="project" value="TreeGrafter"/>
</dbReference>
<dbReference type="SUPFAM" id="SSF51430">
    <property type="entry name" value="NAD(P)-linked oxidoreductase"/>
    <property type="match status" value="1"/>
</dbReference>
<feature type="compositionally biased region" description="Polar residues" evidence="1">
    <location>
        <begin position="17"/>
        <end position="34"/>
    </location>
</feature>
<dbReference type="InterPro" id="IPR002110">
    <property type="entry name" value="Ankyrin_rpt"/>
</dbReference>
<feature type="domain" description="PGG" evidence="4">
    <location>
        <begin position="527"/>
        <end position="640"/>
    </location>
</feature>
<dbReference type="EMBL" id="JBCGBO010000003">
    <property type="protein sequence ID" value="KAK9214942.1"/>
    <property type="molecule type" value="Genomic_DNA"/>
</dbReference>
<feature type="region of interest" description="Disordered" evidence="1">
    <location>
        <begin position="149"/>
        <end position="179"/>
    </location>
</feature>
<dbReference type="PANTHER" id="PTHR24177:SF356">
    <property type="entry name" value="ANKYRIN REPEAT PLANT-LIKE PROTEIN"/>
    <property type="match status" value="1"/>
</dbReference>
<dbReference type="Proteomes" id="UP001428341">
    <property type="component" value="Unassembled WGS sequence"/>
</dbReference>
<gene>
    <name evidence="5" type="ORF">WN944_006944</name>
</gene>
<evidence type="ECO:0000256" key="2">
    <source>
        <dbReference type="SAM" id="Phobius"/>
    </source>
</evidence>
<reference evidence="5 6" key="1">
    <citation type="submission" date="2024-05" db="EMBL/GenBank/DDBJ databases">
        <title>Haplotype-resolved chromosome-level genome assembly of Huyou (Citrus changshanensis).</title>
        <authorList>
            <person name="Miao C."/>
            <person name="Chen W."/>
            <person name="Wu Y."/>
            <person name="Wang L."/>
            <person name="Zhao S."/>
            <person name="Grierson D."/>
            <person name="Xu C."/>
            <person name="Chen K."/>
        </authorList>
    </citation>
    <scope>NUCLEOTIDE SEQUENCE [LARGE SCALE GENOMIC DNA]</scope>
    <source>
        <strain evidence="5">01-14</strain>
        <tissue evidence="5">Leaf</tissue>
    </source>
</reference>
<keyword evidence="6" id="KW-1185">Reference proteome</keyword>
<evidence type="ECO:0000313" key="6">
    <source>
        <dbReference type="Proteomes" id="UP001428341"/>
    </source>
</evidence>
<dbReference type="InterPro" id="IPR036812">
    <property type="entry name" value="NAD(P)_OxRdtase_dom_sf"/>
</dbReference>
<dbReference type="Gene3D" id="1.25.40.20">
    <property type="entry name" value="Ankyrin repeat-containing domain"/>
    <property type="match status" value="2"/>
</dbReference>
<dbReference type="Pfam" id="PF13962">
    <property type="entry name" value="PGG"/>
    <property type="match status" value="1"/>
</dbReference>
<comment type="caution">
    <text evidence="5">The sequence shown here is derived from an EMBL/GenBank/DDBJ whole genome shotgun (WGS) entry which is preliminary data.</text>
</comment>
<dbReference type="Pfam" id="PF12796">
    <property type="entry name" value="Ank_2"/>
    <property type="match status" value="1"/>
</dbReference>
<dbReference type="Gene3D" id="3.20.20.100">
    <property type="entry name" value="NADP-dependent oxidoreductase domain"/>
    <property type="match status" value="1"/>
</dbReference>
<dbReference type="PANTHER" id="PTHR24177">
    <property type="entry name" value="CASKIN"/>
    <property type="match status" value="1"/>
</dbReference>
<dbReference type="AlphaFoldDB" id="A0AAP0MMR2"/>
<evidence type="ECO:0000313" key="5">
    <source>
        <dbReference type="EMBL" id="KAK9214942.1"/>
    </source>
</evidence>
<dbReference type="InterPro" id="IPR036770">
    <property type="entry name" value="Ankyrin_rpt-contain_sf"/>
</dbReference>
<evidence type="ECO:0008006" key="7">
    <source>
        <dbReference type="Google" id="ProtNLM"/>
    </source>
</evidence>
<name>A0AAP0MMR2_9ROSI</name>
<feature type="transmembrane region" description="Helical" evidence="2">
    <location>
        <begin position="573"/>
        <end position="600"/>
    </location>
</feature>
<feature type="transmembrane region" description="Helical" evidence="2">
    <location>
        <begin position="621"/>
        <end position="643"/>
    </location>
</feature>
<keyword evidence="2" id="KW-1133">Transmembrane helix</keyword>
<sequence length="691" mass="76681">MEASDVNSMHHSDIEYGSSSITTLEVDNSTQAPESNAEKRLRNAYEKLKKTGIPLASNQVNYSLIYRKPEENGVKTACDELGITLIAYCPIAQVTNDVASEEMERRRTNVAPASQQEISISIPGRDPANSVQPLQNGLLEANIVHSTSSSSSIQTPDINSNSTQAPDSDTNQGGTSSQFNLPSLHLLQDKKLYSHKCVPLYKAALKGDCNEAKRILGDDHQSMLRAAVTKGYQTILHVATGAKQTNFVKQMVELTGHDNLLTLQDENGNTAFCFAAAVGSVEIAQFMLQRNPNLLTIRGGGQMTPLYIAVLFGQSKMASFLYRQNEDNLEPDDLGNTFFVSIETGLFGLALQLLKKNKKLLAGATHAKYGAAMHMFARNPSAFTSSCPGWLKAHSGNFKFLAVLTRSYPDLVHQLDENGRSIFHIAVMHRHADTFKLIYEMGFDKELIATYVDVSGNNLLHLAAQYSNPKPISKVPGAALEMQQELITFKEVETIVKPSFKEMKNNDGKTPWELFTDEHKTLLEEAEKWMKSRAESCSIVATLATAGVFQAAFTPPGGNKDGEGTPNFHSKIWFHIFVMSEAIAFSCSCISMLMFLSILITSRYRENDFLKRLPFKLTFGLLTLFIALATMMLSFSSSFFLAYRDRMNCFSMLTIILVFLPVALYLLLQCRLQGDILYSTCRSRFLVGPKY</sequence>
<feature type="domain" description="NADP-dependent oxidoreductase" evidence="3">
    <location>
        <begin position="45"/>
        <end position="104"/>
    </location>
</feature>
<proteinExistence type="predicted"/>
<dbReference type="InterPro" id="IPR026961">
    <property type="entry name" value="PGG_dom"/>
</dbReference>
<keyword evidence="2" id="KW-0812">Transmembrane</keyword>
<dbReference type="Pfam" id="PF00248">
    <property type="entry name" value="Aldo_ket_red"/>
    <property type="match status" value="1"/>
</dbReference>
<protein>
    <recommendedName>
        <fullName evidence="7">PGG domain-containing protein</fullName>
    </recommendedName>
</protein>
<accession>A0AAP0MMR2</accession>
<evidence type="ECO:0000259" key="3">
    <source>
        <dbReference type="Pfam" id="PF00248"/>
    </source>
</evidence>